<evidence type="ECO:0000259" key="15">
    <source>
        <dbReference type="Pfam" id="PF01225"/>
    </source>
</evidence>
<evidence type="ECO:0000259" key="16">
    <source>
        <dbReference type="Pfam" id="PF02875"/>
    </source>
</evidence>
<dbReference type="AlphaFoldDB" id="A0AAW9STL3"/>
<dbReference type="InterPro" id="IPR000713">
    <property type="entry name" value="Mur_ligase_N"/>
</dbReference>
<dbReference type="RefSeq" id="WP_197914726.1">
    <property type="nucleotide sequence ID" value="NZ_CP065628.1"/>
</dbReference>
<comment type="catalytic activity">
    <reaction evidence="13 14">
        <text>UDP-N-acetyl-alpha-D-muramate + L-alanine + ATP = UDP-N-acetyl-alpha-D-muramoyl-L-alanine + ADP + phosphate + H(+)</text>
        <dbReference type="Rhea" id="RHEA:23372"/>
        <dbReference type="ChEBI" id="CHEBI:15378"/>
        <dbReference type="ChEBI" id="CHEBI:30616"/>
        <dbReference type="ChEBI" id="CHEBI:43474"/>
        <dbReference type="ChEBI" id="CHEBI:57972"/>
        <dbReference type="ChEBI" id="CHEBI:70757"/>
        <dbReference type="ChEBI" id="CHEBI:83898"/>
        <dbReference type="ChEBI" id="CHEBI:456216"/>
        <dbReference type="EC" id="6.3.2.8"/>
    </reaction>
</comment>
<dbReference type="InterPro" id="IPR005758">
    <property type="entry name" value="UDP-N-AcMur_Ala_ligase_MurC"/>
</dbReference>
<keyword evidence="10 14" id="KW-0573">Peptidoglycan synthesis</keyword>
<comment type="function">
    <text evidence="14">Cell wall formation.</text>
</comment>
<dbReference type="InterPro" id="IPR013221">
    <property type="entry name" value="Mur_ligase_cen"/>
</dbReference>
<reference evidence="18" key="3">
    <citation type="submission" date="2024-05" db="EMBL/GenBank/DDBJ databases">
        <authorList>
            <person name="Wolfe A."/>
        </authorList>
    </citation>
    <scope>NUCLEOTIDE SEQUENCE</scope>
    <source>
        <strain evidence="18">UMB1064</strain>
    </source>
</reference>
<evidence type="ECO:0000256" key="1">
    <source>
        <dbReference type="ARBA" id="ARBA00004496"/>
    </source>
</evidence>
<dbReference type="GO" id="GO:0071555">
    <property type="term" value="P:cell wall organization"/>
    <property type="evidence" value="ECO:0007669"/>
    <property type="project" value="UniProtKB-KW"/>
</dbReference>
<dbReference type="EMBL" id="CP065628">
    <property type="protein sequence ID" value="QPR30667.1"/>
    <property type="molecule type" value="Genomic_DNA"/>
</dbReference>
<evidence type="ECO:0000256" key="2">
    <source>
        <dbReference type="ARBA" id="ARBA00004752"/>
    </source>
</evidence>
<feature type="domain" description="Mur ligase central" evidence="17">
    <location>
        <begin position="128"/>
        <end position="314"/>
    </location>
</feature>
<evidence type="ECO:0000313" key="23">
    <source>
        <dbReference type="Proteomes" id="UP001223646"/>
    </source>
</evidence>
<keyword evidence="5 14" id="KW-0436">Ligase</keyword>
<evidence type="ECO:0000256" key="10">
    <source>
        <dbReference type="ARBA" id="ARBA00022984"/>
    </source>
</evidence>
<dbReference type="PANTHER" id="PTHR43445">
    <property type="entry name" value="UDP-N-ACETYLMURAMATE--L-ALANINE LIGASE-RELATED"/>
    <property type="match status" value="1"/>
</dbReference>
<sequence>MNVNFDDFQPVTGELPASVHMIGIGGAGMSGIARILLARGIRVTGSDVKESRAVVGLRAMGATIAIGHDRANLELAGEGELPEAVVISFAAIPKTNPELAGAHGLDIPVLKRSDVLALLMQDSRALLIAGTHGKTSTTSMTVAALQAAGLDPSFAVGGLMSKAGVNAHQGSGDVFVAEADESDASLLTYQPEVAVITNIEPDHLDFFGDDETYYAVFDAFAERIKDSGHLVVCAEDPHAAALGERAVERGINVLAYGGEEALAKHPTLPVGAVLHGWTPVGGGARVEATVGSTSVRFELHQPGRHMALNALAAMVGGDCVGADLGRMARGLGEFTGVRRRFDYHGSIGEGPFVGARIYDDYAHHPTEVSAVLGAARELVTEAGRGNVIAVFQPHLYSRTRNFADEFAGALSLADKAVLLDVFGAREEPLPGVDGALIANKMTIPVTYEPHFTSVPARVREIAEPHDVILTIGAGSVTMLADEIVRELSGDNDEQVES</sequence>
<evidence type="ECO:0000256" key="11">
    <source>
        <dbReference type="ARBA" id="ARBA00023306"/>
    </source>
</evidence>
<dbReference type="EMBL" id="JASOOY020000011">
    <property type="protein sequence ID" value="MEO3716549.1"/>
    <property type="molecule type" value="Genomic_DNA"/>
</dbReference>
<dbReference type="SUPFAM" id="SSF53623">
    <property type="entry name" value="MurD-like peptide ligases, catalytic domain"/>
    <property type="match status" value="1"/>
</dbReference>
<dbReference type="InterPro" id="IPR050061">
    <property type="entry name" value="MurCDEF_pg_biosynth"/>
</dbReference>
<comment type="subcellular location">
    <subcellularLocation>
        <location evidence="1 14">Cytoplasm</location>
    </subcellularLocation>
</comment>
<dbReference type="NCBIfam" id="TIGR01082">
    <property type="entry name" value="murC"/>
    <property type="match status" value="1"/>
</dbReference>
<comment type="similarity">
    <text evidence="14">Belongs to the MurCDEF family.</text>
</comment>
<dbReference type="Proteomes" id="UP001223646">
    <property type="component" value="Unassembled WGS sequence"/>
</dbReference>
<feature type="domain" description="Mur ligase N-terminal catalytic" evidence="15">
    <location>
        <begin position="19"/>
        <end position="123"/>
    </location>
</feature>
<comment type="pathway">
    <text evidence="2 14">Cell wall biogenesis; peptidoglycan biosynthesis.</text>
</comment>
<dbReference type="Gene3D" id="3.40.1190.10">
    <property type="entry name" value="Mur-like, catalytic domain"/>
    <property type="match status" value="1"/>
</dbReference>
<dbReference type="Gene3D" id="3.90.190.20">
    <property type="entry name" value="Mur ligase, C-terminal domain"/>
    <property type="match status" value="1"/>
</dbReference>
<dbReference type="GO" id="GO:0051301">
    <property type="term" value="P:cell division"/>
    <property type="evidence" value="ECO:0007669"/>
    <property type="project" value="UniProtKB-KW"/>
</dbReference>
<dbReference type="Pfam" id="PF02875">
    <property type="entry name" value="Mur_ligase_C"/>
    <property type="match status" value="1"/>
</dbReference>
<evidence type="ECO:0000256" key="13">
    <source>
        <dbReference type="ARBA" id="ARBA00047833"/>
    </source>
</evidence>
<evidence type="ECO:0000313" key="22">
    <source>
        <dbReference type="Proteomes" id="UP000595198"/>
    </source>
</evidence>
<keyword evidence="7 14" id="KW-0547">Nucleotide-binding</keyword>
<evidence type="ECO:0000256" key="3">
    <source>
        <dbReference type="ARBA" id="ARBA00012211"/>
    </source>
</evidence>
<keyword evidence="11 14" id="KW-0131">Cell cycle</keyword>
<dbReference type="EMBL" id="CP066023">
    <property type="protein sequence ID" value="QQB82502.1"/>
    <property type="molecule type" value="Genomic_DNA"/>
</dbReference>
<dbReference type="Proteomes" id="UP000594774">
    <property type="component" value="Chromosome"/>
</dbReference>
<organism evidence="18 23">
    <name type="scientific">Corynebacterium amycolatum</name>
    <dbReference type="NCBI Taxonomy" id="43765"/>
    <lineage>
        <taxon>Bacteria</taxon>
        <taxon>Bacillati</taxon>
        <taxon>Actinomycetota</taxon>
        <taxon>Actinomycetes</taxon>
        <taxon>Mycobacteriales</taxon>
        <taxon>Corynebacteriaceae</taxon>
        <taxon>Corynebacterium</taxon>
    </lineage>
</organism>
<dbReference type="EC" id="6.3.2.8" evidence="3 14"/>
<evidence type="ECO:0000256" key="14">
    <source>
        <dbReference type="HAMAP-Rule" id="MF_00046"/>
    </source>
</evidence>
<evidence type="ECO:0000256" key="12">
    <source>
        <dbReference type="ARBA" id="ARBA00023316"/>
    </source>
</evidence>
<dbReference type="HAMAP" id="MF_00046">
    <property type="entry name" value="MurC"/>
    <property type="match status" value="1"/>
</dbReference>
<dbReference type="PANTHER" id="PTHR43445:SF3">
    <property type="entry name" value="UDP-N-ACETYLMURAMATE--L-ALANINE LIGASE"/>
    <property type="match status" value="1"/>
</dbReference>
<dbReference type="GO" id="GO:0008763">
    <property type="term" value="F:UDP-N-acetylmuramate-L-alanine ligase activity"/>
    <property type="evidence" value="ECO:0007669"/>
    <property type="project" value="UniProtKB-UniRule"/>
</dbReference>
<keyword evidence="12 14" id="KW-0961">Cell wall biogenesis/degradation</keyword>
<dbReference type="Proteomes" id="UP000595198">
    <property type="component" value="Chromosome"/>
</dbReference>
<evidence type="ECO:0000256" key="6">
    <source>
        <dbReference type="ARBA" id="ARBA00022618"/>
    </source>
</evidence>
<keyword evidence="4 14" id="KW-0963">Cytoplasm</keyword>
<dbReference type="GO" id="GO:0009252">
    <property type="term" value="P:peptidoglycan biosynthetic process"/>
    <property type="evidence" value="ECO:0007669"/>
    <property type="project" value="UniProtKB-UniRule"/>
</dbReference>
<dbReference type="SUPFAM" id="SSF53244">
    <property type="entry name" value="MurD-like peptide ligases, peptide-binding domain"/>
    <property type="match status" value="1"/>
</dbReference>
<keyword evidence="9 14" id="KW-0133">Cell shape</keyword>
<dbReference type="Pfam" id="PF01225">
    <property type="entry name" value="Mur_ligase"/>
    <property type="match status" value="1"/>
</dbReference>
<evidence type="ECO:0000256" key="7">
    <source>
        <dbReference type="ARBA" id="ARBA00022741"/>
    </source>
</evidence>
<feature type="domain" description="Mur ligase C-terminal" evidence="16">
    <location>
        <begin position="354"/>
        <end position="474"/>
    </location>
</feature>
<evidence type="ECO:0000313" key="20">
    <source>
        <dbReference type="EMBL" id="QQB82502.1"/>
    </source>
</evidence>
<accession>A0AAW9STL3</accession>
<proteinExistence type="inferred from homology"/>
<evidence type="ECO:0000256" key="9">
    <source>
        <dbReference type="ARBA" id="ARBA00022960"/>
    </source>
</evidence>
<evidence type="ECO:0000256" key="8">
    <source>
        <dbReference type="ARBA" id="ARBA00022840"/>
    </source>
</evidence>
<dbReference type="Gene3D" id="3.40.50.720">
    <property type="entry name" value="NAD(P)-binding Rossmann-like Domain"/>
    <property type="match status" value="1"/>
</dbReference>
<reference evidence="21 22" key="1">
    <citation type="submission" date="2020-12" db="EMBL/GenBank/DDBJ databases">
        <title>FDA dAtabase for Regulatory Grade micrObial Sequences (FDA-ARGOS): Supporting development and validation of Infectious Disease Dx tests.</title>
        <authorList>
            <person name="Sproer C."/>
            <person name="Gronow S."/>
            <person name="Severitt S."/>
            <person name="Schroder I."/>
            <person name="Tallon L."/>
            <person name="Sadzewicz L."/>
            <person name="Zhao X."/>
            <person name="Boylan J."/>
            <person name="Ott S."/>
            <person name="Bowen H."/>
            <person name="Vavikolanu K."/>
            <person name="Mehta A."/>
            <person name="Aluvathingal J."/>
            <person name="Nadendla S."/>
            <person name="Lowell S."/>
            <person name="Myers T."/>
            <person name="Yan Y."/>
            <person name="Sichtig H."/>
        </authorList>
    </citation>
    <scope>NUCLEOTIDE SEQUENCE [LARGE SCALE GENOMIC DNA]</scope>
    <source>
        <strain evidence="19 21">FDAARGOS_938</strain>
        <strain evidence="20 22">FDAARGOS_991</strain>
    </source>
</reference>
<feature type="binding site" evidence="14">
    <location>
        <begin position="130"/>
        <end position="136"/>
    </location>
    <ligand>
        <name>ATP</name>
        <dbReference type="ChEBI" id="CHEBI:30616"/>
    </ligand>
</feature>
<dbReference type="GO" id="GO:0005524">
    <property type="term" value="F:ATP binding"/>
    <property type="evidence" value="ECO:0007669"/>
    <property type="project" value="UniProtKB-UniRule"/>
</dbReference>
<dbReference type="InterPro" id="IPR036565">
    <property type="entry name" value="Mur-like_cat_sf"/>
</dbReference>
<evidence type="ECO:0000259" key="17">
    <source>
        <dbReference type="Pfam" id="PF08245"/>
    </source>
</evidence>
<dbReference type="SUPFAM" id="SSF51984">
    <property type="entry name" value="MurCD N-terminal domain"/>
    <property type="match status" value="1"/>
</dbReference>
<dbReference type="InterPro" id="IPR004101">
    <property type="entry name" value="Mur_ligase_C"/>
</dbReference>
<dbReference type="InterPro" id="IPR036615">
    <property type="entry name" value="Mur_ligase_C_dom_sf"/>
</dbReference>
<reference evidence="18" key="2">
    <citation type="submission" date="2023-05" db="EMBL/GenBank/DDBJ databases">
        <authorList>
            <person name="Du J."/>
        </authorList>
    </citation>
    <scope>NUCLEOTIDE SEQUENCE</scope>
    <source>
        <strain evidence="18">UMB1064</strain>
    </source>
</reference>
<protein>
    <recommendedName>
        <fullName evidence="3 14">UDP-N-acetylmuramate--L-alanine ligase</fullName>
        <ecNumber evidence="3 14">6.3.2.8</ecNumber>
    </recommendedName>
    <alternativeName>
        <fullName evidence="14">UDP-N-acetylmuramoyl-L-alanine synthetase</fullName>
    </alternativeName>
</protein>
<keyword evidence="8 14" id="KW-0067">ATP-binding</keyword>
<dbReference type="GO" id="GO:0005737">
    <property type="term" value="C:cytoplasm"/>
    <property type="evidence" value="ECO:0007669"/>
    <property type="project" value="UniProtKB-SubCell"/>
</dbReference>
<evidence type="ECO:0000256" key="4">
    <source>
        <dbReference type="ARBA" id="ARBA00022490"/>
    </source>
</evidence>
<evidence type="ECO:0000313" key="19">
    <source>
        <dbReference type="EMBL" id="QPR30667.1"/>
    </source>
</evidence>
<keyword evidence="6 14" id="KW-0132">Cell division</keyword>
<name>A0AAW9STL3_CORAY</name>
<evidence type="ECO:0000313" key="18">
    <source>
        <dbReference type="EMBL" id="MEO3716549.1"/>
    </source>
</evidence>
<dbReference type="Pfam" id="PF08245">
    <property type="entry name" value="Mur_ligase_M"/>
    <property type="match status" value="1"/>
</dbReference>
<keyword evidence="22" id="KW-1185">Reference proteome</keyword>
<evidence type="ECO:0000313" key="21">
    <source>
        <dbReference type="Proteomes" id="UP000594774"/>
    </source>
</evidence>
<gene>
    <name evidence="14 18" type="primary">murC</name>
    <name evidence="19" type="ORF">I6G95_10840</name>
    <name evidence="20" type="ORF">I6H48_11400</name>
    <name evidence="18" type="ORF">QP460_002945</name>
</gene>
<evidence type="ECO:0000256" key="5">
    <source>
        <dbReference type="ARBA" id="ARBA00022598"/>
    </source>
</evidence>
<dbReference type="GO" id="GO:0008360">
    <property type="term" value="P:regulation of cell shape"/>
    <property type="evidence" value="ECO:0007669"/>
    <property type="project" value="UniProtKB-KW"/>
</dbReference>